<protein>
    <submittedName>
        <fullName evidence="1">Uncharacterized protein</fullName>
    </submittedName>
</protein>
<comment type="caution">
    <text evidence="1">The sequence shown here is derived from an EMBL/GenBank/DDBJ whole genome shotgun (WGS) entry which is preliminary data.</text>
</comment>
<sequence length="128" mass="15608">MSVSDLYIQIDEGTLWTTNMFKEQYNHFRDIDDKWARPFNEWKQWFVNNASFISLEQFLENNWLKIKNAIDEKHSKFIEQFQNGESKNEIFLNYVCLFNDLDTYFKDVLWIDIDEIREISQKYKGGQL</sequence>
<gene>
    <name evidence="1" type="ORF">POG00_06355</name>
</gene>
<dbReference type="Proteomes" id="UP001220658">
    <property type="component" value="Unassembled WGS sequence"/>
</dbReference>
<dbReference type="RefSeq" id="WP_195191404.1">
    <property type="nucleotide sequence ID" value="NZ_JADMUL010000019.1"/>
</dbReference>
<name>A0AAW6FUD0_9FIRM</name>
<dbReference type="EMBL" id="JAQNCK010000015">
    <property type="protein sequence ID" value="MDC0828334.1"/>
    <property type="molecule type" value="Genomic_DNA"/>
</dbReference>
<evidence type="ECO:0000313" key="2">
    <source>
        <dbReference type="Proteomes" id="UP001220658"/>
    </source>
</evidence>
<organism evidence="1 2">
    <name type="scientific">Faecalitalea cylindroides</name>
    <dbReference type="NCBI Taxonomy" id="39483"/>
    <lineage>
        <taxon>Bacteria</taxon>
        <taxon>Bacillati</taxon>
        <taxon>Bacillota</taxon>
        <taxon>Erysipelotrichia</taxon>
        <taxon>Erysipelotrichales</taxon>
        <taxon>Erysipelotrichaceae</taxon>
        <taxon>Faecalitalea</taxon>
    </lineage>
</organism>
<proteinExistence type="predicted"/>
<dbReference type="AlphaFoldDB" id="A0AAW6FUD0"/>
<reference evidence="1" key="1">
    <citation type="submission" date="2023-01" db="EMBL/GenBank/DDBJ databases">
        <title>Human gut microbiome strain richness.</title>
        <authorList>
            <person name="Chen-Liaw A."/>
        </authorList>
    </citation>
    <scope>NUCLEOTIDE SEQUENCE</scope>
    <source>
        <strain evidence="1">D55st1_G4_D55t1_190419</strain>
    </source>
</reference>
<accession>A0AAW6FUD0</accession>
<evidence type="ECO:0000313" key="1">
    <source>
        <dbReference type="EMBL" id="MDC0828334.1"/>
    </source>
</evidence>